<keyword evidence="3" id="KW-1185">Reference proteome</keyword>
<sequence length="150" mass="15586">MTFWKSRYAAGARLIAVPGCPFPTFSTASAASILAVSTALLSTESHCRAATELLTLLREKRMPIDHEGARMDGLTAIVVGPAGSDAATGIRGLASLIGWQARVKYRECTSRITGRLQFASSPPNGVRDDSAALGRSGVSPVARLAGAIGT</sequence>
<dbReference type="EMBL" id="JBHLTG010000013">
    <property type="protein sequence ID" value="MFC0682415.1"/>
    <property type="molecule type" value="Genomic_DNA"/>
</dbReference>
<feature type="signal peptide" evidence="1">
    <location>
        <begin position="1"/>
        <end position="30"/>
    </location>
</feature>
<dbReference type="Proteomes" id="UP001589896">
    <property type="component" value="Unassembled WGS sequence"/>
</dbReference>
<evidence type="ECO:0000313" key="3">
    <source>
        <dbReference type="Proteomes" id="UP001589896"/>
    </source>
</evidence>
<feature type="chain" id="PRO_5045455329" evidence="1">
    <location>
        <begin position="31"/>
        <end position="150"/>
    </location>
</feature>
<name>A0ABV6RZK8_9GAMM</name>
<proteinExistence type="predicted"/>
<accession>A0ABV6RZK8</accession>
<comment type="caution">
    <text evidence="2">The sequence shown here is derived from an EMBL/GenBank/DDBJ whole genome shotgun (WGS) entry which is preliminary data.</text>
</comment>
<protein>
    <submittedName>
        <fullName evidence="2">Uncharacterized protein</fullName>
    </submittedName>
</protein>
<reference evidence="2 3" key="1">
    <citation type="submission" date="2024-09" db="EMBL/GenBank/DDBJ databases">
        <authorList>
            <person name="Sun Q."/>
            <person name="Mori K."/>
        </authorList>
    </citation>
    <scope>NUCLEOTIDE SEQUENCE [LARGE SCALE GENOMIC DNA]</scope>
    <source>
        <strain evidence="2 3">KCTC 23076</strain>
    </source>
</reference>
<dbReference type="RefSeq" id="WP_386676468.1">
    <property type="nucleotide sequence ID" value="NZ_JBHLTG010000013.1"/>
</dbReference>
<gene>
    <name evidence="2" type="ORF">ACFFGH_31685</name>
</gene>
<evidence type="ECO:0000313" key="2">
    <source>
        <dbReference type="EMBL" id="MFC0682415.1"/>
    </source>
</evidence>
<keyword evidence="1" id="KW-0732">Signal</keyword>
<organism evidence="2 3">
    <name type="scientific">Lysobacter korlensis</name>
    <dbReference type="NCBI Taxonomy" id="553636"/>
    <lineage>
        <taxon>Bacteria</taxon>
        <taxon>Pseudomonadati</taxon>
        <taxon>Pseudomonadota</taxon>
        <taxon>Gammaproteobacteria</taxon>
        <taxon>Lysobacterales</taxon>
        <taxon>Lysobacteraceae</taxon>
        <taxon>Lysobacter</taxon>
    </lineage>
</organism>
<evidence type="ECO:0000256" key="1">
    <source>
        <dbReference type="SAM" id="SignalP"/>
    </source>
</evidence>